<evidence type="ECO:0000313" key="2">
    <source>
        <dbReference type="Proteomes" id="UP000014680"/>
    </source>
</evidence>
<dbReference type="KEGG" id="eiv:EIN_091800"/>
<sequence>MSSTFPATQEDVEKMNAPVIESLLNDLDVTQKGWVKRESCLTPPPKYFQIYTKEDTQSFTLRLTALLPQNFEKVSQLMLIPKNVLSMMFLVKRFHKVTENEVDLDAASDALGICERLRSWYVLKKYKRSCIFSQTGYTNGPWISHIHLCEQNGPGVKYTIDTNVRKIENYISIEDFLVSDFAFFFEEMNDRLNGDDESIFIWDKFHEFLGVLTNTVIYPKLVIHNEKVSIFANEDYTELFVRGRVGYHKKNISDVISMYSSTINQNFNYPVFKEIRKSKKLHYVHGETRNFMGASDFVYGSVVVEYGLFVVGSSGTDPECKFGTKSDHDKFYDMLSGDLVLFGRNETTIDTVTHLCIPSHRLQTEKQAKNNILMFNVCLLLSRISLDFGIHPGVPYPFQDQFLYNFQLFQKCFVTKLLSERLCYNYRSGYYNLNTPKKAFESTKSPNFTSKSVLKCCNEQMEHRKDSFTLLDDKTLIFIFSFLSLEAIIAVKHTCKVLYGFVTRNPSIYKQIYTTHFDPKSFFRTPQKVFTYEISDIQNLEKATVNAWRVRKNWRMMRGIKHETLKLTICSIDQIQFSMGRSILAVSRSGNSIHKLNSDMSVFGILKPNDQILSTRYDWVYRNFAVATADHYVRYYNRPATAYVSKRIPIFSGINFISERKMVGLNVSEGYLYNIEAEKMENIYRPDRTPLTYINETDNGNIVTLTESGNVTWYDKRSPKIVLQTKPFSEAFVTFDSFGDYLIAGDKSGKIVMFDQRNPDTYFERIVGTKRIKQICMGCHRFSVLCENVSSFECYQNWFGRQSLLVPQISNAECILFNQEYLAVGDRNGVIHKLYFDSNVN</sequence>
<accession>A0A0A1U4I8</accession>
<dbReference type="EMBL" id="KB206946">
    <property type="protein sequence ID" value="ELP86625.1"/>
    <property type="molecule type" value="Genomic_DNA"/>
</dbReference>
<dbReference type="GeneID" id="14885603"/>
<dbReference type="RefSeq" id="XP_004185971.1">
    <property type="nucleotide sequence ID" value="XM_004185923.1"/>
</dbReference>
<keyword evidence="2" id="KW-1185">Reference proteome</keyword>
<dbReference type="AlphaFoldDB" id="A0A0A1U4I8"/>
<dbReference type="VEuPathDB" id="AmoebaDB:EIN_091800"/>
<proteinExistence type="predicted"/>
<dbReference type="SUPFAM" id="SSF81383">
    <property type="entry name" value="F-box domain"/>
    <property type="match status" value="1"/>
</dbReference>
<protein>
    <recommendedName>
        <fullName evidence="3">F-box domain-containing protein</fullName>
    </recommendedName>
</protein>
<dbReference type="Proteomes" id="UP000014680">
    <property type="component" value="Unassembled WGS sequence"/>
</dbReference>
<evidence type="ECO:0008006" key="3">
    <source>
        <dbReference type="Google" id="ProtNLM"/>
    </source>
</evidence>
<name>A0A0A1U4I8_ENTIV</name>
<dbReference type="Gene3D" id="1.20.1280.50">
    <property type="match status" value="1"/>
</dbReference>
<reference evidence="1 2" key="1">
    <citation type="submission" date="2012-10" db="EMBL/GenBank/DDBJ databases">
        <authorList>
            <person name="Zafar N."/>
            <person name="Inman J."/>
            <person name="Hall N."/>
            <person name="Lorenzi H."/>
            <person name="Caler E."/>
        </authorList>
    </citation>
    <scope>NUCLEOTIDE SEQUENCE [LARGE SCALE GENOMIC DNA]</scope>
    <source>
        <strain evidence="1 2">IP1</strain>
    </source>
</reference>
<dbReference type="Gene3D" id="2.130.10.10">
    <property type="entry name" value="YVTN repeat-like/Quinoprotein amine dehydrogenase"/>
    <property type="match status" value="1"/>
</dbReference>
<dbReference type="SUPFAM" id="SSF50978">
    <property type="entry name" value="WD40 repeat-like"/>
    <property type="match status" value="1"/>
</dbReference>
<evidence type="ECO:0000313" key="1">
    <source>
        <dbReference type="EMBL" id="ELP86625.1"/>
    </source>
</evidence>
<dbReference type="InterPro" id="IPR015943">
    <property type="entry name" value="WD40/YVTN_repeat-like_dom_sf"/>
</dbReference>
<gene>
    <name evidence="1" type="ORF">EIN_091800</name>
</gene>
<organism evidence="1 2">
    <name type="scientific">Entamoeba invadens IP1</name>
    <dbReference type="NCBI Taxonomy" id="370355"/>
    <lineage>
        <taxon>Eukaryota</taxon>
        <taxon>Amoebozoa</taxon>
        <taxon>Evosea</taxon>
        <taxon>Archamoebae</taxon>
        <taxon>Mastigamoebida</taxon>
        <taxon>Entamoebidae</taxon>
        <taxon>Entamoeba</taxon>
    </lineage>
</organism>
<dbReference type="InterPro" id="IPR036322">
    <property type="entry name" value="WD40_repeat_dom_sf"/>
</dbReference>
<dbReference type="InterPro" id="IPR036047">
    <property type="entry name" value="F-box-like_dom_sf"/>
</dbReference>